<dbReference type="STRING" id="106549.A0A540LW11"/>
<dbReference type="Gene3D" id="3.30.200.20">
    <property type="entry name" value="Phosphorylase Kinase, domain 1"/>
    <property type="match status" value="1"/>
</dbReference>
<dbReference type="GO" id="GO:0004672">
    <property type="term" value="F:protein kinase activity"/>
    <property type="evidence" value="ECO:0007669"/>
    <property type="project" value="InterPro"/>
</dbReference>
<dbReference type="InterPro" id="IPR050994">
    <property type="entry name" value="At_inactive_RLKs"/>
</dbReference>
<accession>A0A540LW11</accession>
<dbReference type="PROSITE" id="PS50011">
    <property type="entry name" value="PROTEIN_KINASE_DOM"/>
    <property type="match status" value="1"/>
</dbReference>
<feature type="domain" description="Protein kinase" evidence="1">
    <location>
        <begin position="17"/>
        <end position="86"/>
    </location>
</feature>
<evidence type="ECO:0000313" key="3">
    <source>
        <dbReference type="Proteomes" id="UP000315295"/>
    </source>
</evidence>
<dbReference type="SUPFAM" id="SSF56112">
    <property type="entry name" value="Protein kinase-like (PK-like)"/>
    <property type="match status" value="1"/>
</dbReference>
<dbReference type="EMBL" id="VIEB01000445">
    <property type="protein sequence ID" value="TQD90703.1"/>
    <property type="molecule type" value="Genomic_DNA"/>
</dbReference>
<dbReference type="Pfam" id="PF07714">
    <property type="entry name" value="PK_Tyr_Ser-Thr"/>
    <property type="match status" value="1"/>
</dbReference>
<evidence type="ECO:0000313" key="2">
    <source>
        <dbReference type="EMBL" id="TQD90703.1"/>
    </source>
</evidence>
<dbReference type="InterPro" id="IPR000719">
    <property type="entry name" value="Prot_kinase_dom"/>
</dbReference>
<keyword evidence="3" id="KW-1185">Reference proteome</keyword>
<gene>
    <name evidence="2" type="ORF">C1H46_023756</name>
</gene>
<organism evidence="2 3">
    <name type="scientific">Malus baccata</name>
    <name type="common">Siberian crab apple</name>
    <name type="synonym">Pyrus baccata</name>
    <dbReference type="NCBI Taxonomy" id="106549"/>
    <lineage>
        <taxon>Eukaryota</taxon>
        <taxon>Viridiplantae</taxon>
        <taxon>Streptophyta</taxon>
        <taxon>Embryophyta</taxon>
        <taxon>Tracheophyta</taxon>
        <taxon>Spermatophyta</taxon>
        <taxon>Magnoliopsida</taxon>
        <taxon>eudicotyledons</taxon>
        <taxon>Gunneridae</taxon>
        <taxon>Pentapetalae</taxon>
        <taxon>rosids</taxon>
        <taxon>fabids</taxon>
        <taxon>Rosales</taxon>
        <taxon>Rosaceae</taxon>
        <taxon>Amygdaloideae</taxon>
        <taxon>Maleae</taxon>
        <taxon>Malus</taxon>
    </lineage>
</organism>
<name>A0A540LW11_MALBA</name>
<evidence type="ECO:0000259" key="1">
    <source>
        <dbReference type="PROSITE" id="PS50011"/>
    </source>
</evidence>
<sequence length="86" mass="9892">MFFNGGVYNFNLRDLLRALAEVLGKGSMGTSYKAMLKEGTTVVVKRLKNVVVTKREFEMIMEVLGKIKHDNMVSLCAFYFSKYERQ</sequence>
<dbReference type="InterPro" id="IPR001245">
    <property type="entry name" value="Ser-Thr/Tyr_kinase_cat_dom"/>
</dbReference>
<dbReference type="PANTHER" id="PTHR48010">
    <property type="entry name" value="OS05G0588300 PROTEIN"/>
    <property type="match status" value="1"/>
</dbReference>
<dbReference type="InterPro" id="IPR011009">
    <property type="entry name" value="Kinase-like_dom_sf"/>
</dbReference>
<dbReference type="PANTHER" id="PTHR48010:SF55">
    <property type="entry name" value="OS01G0607900 PROTEIN"/>
    <property type="match status" value="1"/>
</dbReference>
<dbReference type="GO" id="GO:0005524">
    <property type="term" value="F:ATP binding"/>
    <property type="evidence" value="ECO:0007669"/>
    <property type="project" value="InterPro"/>
</dbReference>
<comment type="caution">
    <text evidence="2">The sequence shown here is derived from an EMBL/GenBank/DDBJ whole genome shotgun (WGS) entry which is preliminary data.</text>
</comment>
<dbReference type="Proteomes" id="UP000315295">
    <property type="component" value="Unassembled WGS sequence"/>
</dbReference>
<proteinExistence type="predicted"/>
<reference evidence="2 3" key="1">
    <citation type="journal article" date="2019" name="G3 (Bethesda)">
        <title>Sequencing of a Wild Apple (Malus baccata) Genome Unravels the Differences Between Cultivated and Wild Apple Species Regarding Disease Resistance and Cold Tolerance.</title>
        <authorList>
            <person name="Chen X."/>
        </authorList>
    </citation>
    <scope>NUCLEOTIDE SEQUENCE [LARGE SCALE GENOMIC DNA]</scope>
    <source>
        <strain evidence="3">cv. Shandingzi</strain>
        <tissue evidence="2">Leaves</tissue>
    </source>
</reference>
<protein>
    <recommendedName>
        <fullName evidence="1">Protein kinase domain-containing protein</fullName>
    </recommendedName>
</protein>
<dbReference type="AlphaFoldDB" id="A0A540LW11"/>